<feature type="transmembrane region" description="Helical" evidence="2">
    <location>
        <begin position="139"/>
        <end position="159"/>
    </location>
</feature>
<dbReference type="InParanoid" id="A8N8E2"/>
<protein>
    <submittedName>
        <fullName evidence="3">Uncharacterized protein</fullName>
    </submittedName>
</protein>
<sequence length="236" mass="25598">MEGKRPTSTSIFSSVFLYSTSLFSIISIPIFVLSIFNFGLISRWYNGAIAGASFVFGLALLYLRRRERVRATPTMVTMTLPVHSPKPMDDAESVIKAGSDEAAQPGEPSPIPTISTPSTTEAAKAAAEADPIFPIIHTMLVLIPLIVLTLGYLVAFAIMTDITIRGGQKSTLPAERDPKMTYPWNIKVQIAQTACIGVQMVVVGISAVASYVGRARIARESDERREEAECGFEPSQ</sequence>
<dbReference type="KEGG" id="cci:CC1G_03989"/>
<accession>A8N8E2</accession>
<dbReference type="RefSeq" id="XP_001831098.2">
    <property type="nucleotide sequence ID" value="XM_001831046.2"/>
</dbReference>
<dbReference type="OrthoDB" id="3196762at2759"/>
<feature type="region of interest" description="Disordered" evidence="1">
    <location>
        <begin position="99"/>
        <end position="120"/>
    </location>
</feature>
<dbReference type="OMA" id="YHIMILF"/>
<evidence type="ECO:0000313" key="3">
    <source>
        <dbReference type="EMBL" id="EAU90720.2"/>
    </source>
</evidence>
<dbReference type="HOGENOM" id="CLU_1267078_0_0_1"/>
<evidence type="ECO:0000256" key="2">
    <source>
        <dbReference type="SAM" id="Phobius"/>
    </source>
</evidence>
<keyword evidence="2" id="KW-0812">Transmembrane</keyword>
<reference evidence="3 4" key="1">
    <citation type="journal article" date="2010" name="Proc. Natl. Acad. Sci. U.S.A.">
        <title>Insights into evolution of multicellular fungi from the assembled chromosomes of the mushroom Coprinopsis cinerea (Coprinus cinereus).</title>
        <authorList>
            <person name="Stajich J.E."/>
            <person name="Wilke S.K."/>
            <person name="Ahren D."/>
            <person name="Au C.H."/>
            <person name="Birren B.W."/>
            <person name="Borodovsky M."/>
            <person name="Burns C."/>
            <person name="Canback B."/>
            <person name="Casselton L.A."/>
            <person name="Cheng C.K."/>
            <person name="Deng J."/>
            <person name="Dietrich F.S."/>
            <person name="Fargo D.C."/>
            <person name="Farman M.L."/>
            <person name="Gathman A.C."/>
            <person name="Goldberg J."/>
            <person name="Guigo R."/>
            <person name="Hoegger P.J."/>
            <person name="Hooker J.B."/>
            <person name="Huggins A."/>
            <person name="James T.Y."/>
            <person name="Kamada T."/>
            <person name="Kilaru S."/>
            <person name="Kodira C."/>
            <person name="Kues U."/>
            <person name="Kupfer D."/>
            <person name="Kwan H.S."/>
            <person name="Lomsadze A."/>
            <person name="Li W."/>
            <person name="Lilly W.W."/>
            <person name="Ma L.J."/>
            <person name="Mackey A.J."/>
            <person name="Manning G."/>
            <person name="Martin F."/>
            <person name="Muraguchi H."/>
            <person name="Natvig D.O."/>
            <person name="Palmerini H."/>
            <person name="Ramesh M.A."/>
            <person name="Rehmeyer C.J."/>
            <person name="Roe B.A."/>
            <person name="Shenoy N."/>
            <person name="Stanke M."/>
            <person name="Ter-Hovhannisyan V."/>
            <person name="Tunlid A."/>
            <person name="Velagapudi R."/>
            <person name="Vision T.J."/>
            <person name="Zeng Q."/>
            <person name="Zolan M.E."/>
            <person name="Pukkila P.J."/>
        </authorList>
    </citation>
    <scope>NUCLEOTIDE SEQUENCE [LARGE SCALE GENOMIC DNA]</scope>
    <source>
        <strain evidence="4">Okayama-7 / 130 / ATCC MYA-4618 / FGSC 9003</strain>
    </source>
</reference>
<organism evidence="3 4">
    <name type="scientific">Coprinopsis cinerea (strain Okayama-7 / 130 / ATCC MYA-4618 / FGSC 9003)</name>
    <name type="common">Inky cap fungus</name>
    <name type="synonym">Hormographiella aspergillata</name>
    <dbReference type="NCBI Taxonomy" id="240176"/>
    <lineage>
        <taxon>Eukaryota</taxon>
        <taxon>Fungi</taxon>
        <taxon>Dikarya</taxon>
        <taxon>Basidiomycota</taxon>
        <taxon>Agaricomycotina</taxon>
        <taxon>Agaricomycetes</taxon>
        <taxon>Agaricomycetidae</taxon>
        <taxon>Agaricales</taxon>
        <taxon>Agaricineae</taxon>
        <taxon>Psathyrellaceae</taxon>
        <taxon>Coprinopsis</taxon>
    </lineage>
</organism>
<keyword evidence="2" id="KW-0472">Membrane</keyword>
<dbReference type="Proteomes" id="UP000001861">
    <property type="component" value="Unassembled WGS sequence"/>
</dbReference>
<dbReference type="AlphaFoldDB" id="A8N8E2"/>
<evidence type="ECO:0000313" key="4">
    <source>
        <dbReference type="Proteomes" id="UP000001861"/>
    </source>
</evidence>
<feature type="transmembrane region" description="Helical" evidence="2">
    <location>
        <begin position="190"/>
        <end position="212"/>
    </location>
</feature>
<name>A8N8E2_COPC7</name>
<gene>
    <name evidence="3" type="ORF">CC1G_03989</name>
</gene>
<keyword evidence="2" id="KW-1133">Transmembrane helix</keyword>
<dbReference type="VEuPathDB" id="FungiDB:CC1G_03989"/>
<feature type="transmembrane region" description="Helical" evidence="2">
    <location>
        <begin position="44"/>
        <end position="63"/>
    </location>
</feature>
<dbReference type="eggNOG" id="ENOG502R15H">
    <property type="taxonomic scope" value="Eukaryota"/>
</dbReference>
<feature type="transmembrane region" description="Helical" evidence="2">
    <location>
        <begin position="12"/>
        <end position="38"/>
    </location>
</feature>
<proteinExistence type="predicted"/>
<evidence type="ECO:0000256" key="1">
    <source>
        <dbReference type="SAM" id="MobiDB-lite"/>
    </source>
</evidence>
<keyword evidence="4" id="KW-1185">Reference proteome</keyword>
<dbReference type="GeneID" id="6007559"/>
<dbReference type="EMBL" id="AACS02000007">
    <property type="protein sequence ID" value="EAU90720.2"/>
    <property type="molecule type" value="Genomic_DNA"/>
</dbReference>
<comment type="caution">
    <text evidence="3">The sequence shown here is derived from an EMBL/GenBank/DDBJ whole genome shotgun (WGS) entry which is preliminary data.</text>
</comment>